<dbReference type="Proteomes" id="UP000635828">
    <property type="component" value="Unassembled WGS sequence"/>
</dbReference>
<name>A0ABR7FVW2_9FIRM</name>
<feature type="transmembrane region" description="Helical" evidence="1">
    <location>
        <begin position="7"/>
        <end position="24"/>
    </location>
</feature>
<dbReference type="EMBL" id="JACOOS010000049">
    <property type="protein sequence ID" value="MBC5679316.1"/>
    <property type="molecule type" value="Genomic_DNA"/>
</dbReference>
<gene>
    <name evidence="2" type="ORF">H8S22_17810</name>
</gene>
<evidence type="ECO:0000313" key="3">
    <source>
        <dbReference type="Proteomes" id="UP000635828"/>
    </source>
</evidence>
<protein>
    <recommendedName>
        <fullName evidence="4">Lipoprotein</fullName>
    </recommendedName>
</protein>
<accession>A0ABR7FVW2</accession>
<keyword evidence="3" id="KW-1185">Reference proteome</keyword>
<proteinExistence type="predicted"/>
<evidence type="ECO:0008006" key="4">
    <source>
        <dbReference type="Google" id="ProtNLM"/>
    </source>
</evidence>
<dbReference type="RefSeq" id="WP_024728690.1">
    <property type="nucleotide sequence ID" value="NZ_JACOOS010000049.1"/>
</dbReference>
<evidence type="ECO:0000313" key="2">
    <source>
        <dbReference type="EMBL" id="MBC5679316.1"/>
    </source>
</evidence>
<keyword evidence="1" id="KW-0812">Transmembrane</keyword>
<keyword evidence="1" id="KW-0472">Membrane</keyword>
<keyword evidence="1" id="KW-1133">Transmembrane helix</keyword>
<evidence type="ECO:0000256" key="1">
    <source>
        <dbReference type="SAM" id="Phobius"/>
    </source>
</evidence>
<sequence length="132" mass="15408">MKKVVQVMAVIVLIFGAMCFYVLVTDDTGRDPSYDLNDGYQLIASSSKCWQLCYFENNKSAMDGQGESIVEGNIQKYFSNKDFIIVYEKEKQTYYCIDKRTRKCIFKCKTENKMKNFIKSKYQKASVKMEET</sequence>
<comment type="caution">
    <text evidence="2">The sequence shown here is derived from an EMBL/GenBank/DDBJ whole genome shotgun (WGS) entry which is preliminary data.</text>
</comment>
<reference evidence="2 3" key="1">
    <citation type="submission" date="2020-08" db="EMBL/GenBank/DDBJ databases">
        <title>Genome public.</title>
        <authorList>
            <person name="Liu C."/>
            <person name="Sun Q."/>
        </authorList>
    </citation>
    <scope>NUCLEOTIDE SEQUENCE [LARGE SCALE GENOMIC DNA]</scope>
    <source>
        <strain evidence="2 3">NSJ-7</strain>
    </source>
</reference>
<organism evidence="2 3">
    <name type="scientific">Anaerostipes hominis</name>
    <name type="common">ex Liu et al. 2021</name>
    <dbReference type="NCBI Taxonomy" id="2763018"/>
    <lineage>
        <taxon>Bacteria</taxon>
        <taxon>Bacillati</taxon>
        <taxon>Bacillota</taxon>
        <taxon>Clostridia</taxon>
        <taxon>Lachnospirales</taxon>
        <taxon>Lachnospiraceae</taxon>
        <taxon>Anaerostipes</taxon>
    </lineage>
</organism>